<evidence type="ECO:0000256" key="1">
    <source>
        <dbReference type="ARBA" id="ARBA00004162"/>
    </source>
</evidence>
<dbReference type="GO" id="GO:0034605">
    <property type="term" value="P:cellular response to heat"/>
    <property type="evidence" value="ECO:0000318"/>
    <property type="project" value="GO_Central"/>
</dbReference>
<dbReference type="OMA" id="GTSWERE"/>
<dbReference type="PANTHER" id="PTHR43670:SF114">
    <property type="entry name" value="OS05G0592000 PROTEIN"/>
    <property type="match status" value="1"/>
</dbReference>
<dbReference type="Pfam" id="PF00011">
    <property type="entry name" value="HSP20"/>
    <property type="match status" value="1"/>
</dbReference>
<dbReference type="Gene3D" id="2.60.40.790">
    <property type="match status" value="1"/>
</dbReference>
<proteinExistence type="inferred from homology"/>
<dbReference type="GO" id="GO:0005886">
    <property type="term" value="C:plasma membrane"/>
    <property type="evidence" value="ECO:0007669"/>
    <property type="project" value="UniProtKB-SubCell"/>
</dbReference>
<comment type="subcellular location">
    <subcellularLocation>
        <location evidence="1">Cell membrane</location>
        <topology evidence="1">Single-pass membrane protein</topology>
    </subcellularLocation>
</comment>
<feature type="region of interest" description="Disordered" evidence="6">
    <location>
        <begin position="1"/>
        <end position="31"/>
    </location>
</feature>
<dbReference type="eggNOG" id="KOG0710">
    <property type="taxonomic scope" value="Eukaryota"/>
</dbReference>
<dbReference type="PANTHER" id="PTHR43670">
    <property type="entry name" value="HEAT SHOCK PROTEIN 26"/>
    <property type="match status" value="1"/>
</dbReference>
<evidence type="ECO:0000256" key="7">
    <source>
        <dbReference type="SAM" id="Phobius"/>
    </source>
</evidence>
<dbReference type="PROSITE" id="PS01031">
    <property type="entry name" value="SHSP"/>
    <property type="match status" value="1"/>
</dbReference>
<keyword evidence="7" id="KW-1133">Transmembrane helix</keyword>
<comment type="similarity">
    <text evidence="4 5">Belongs to the small heat shock protein (HSP20) family.</text>
</comment>
<gene>
    <name evidence="9" type="ORF">EUGRSUZ_J00308</name>
</gene>
<evidence type="ECO:0000256" key="3">
    <source>
        <dbReference type="ARBA" id="ARBA00022821"/>
    </source>
</evidence>
<feature type="compositionally biased region" description="Polar residues" evidence="6">
    <location>
        <begin position="129"/>
        <end position="142"/>
    </location>
</feature>
<organism evidence="9">
    <name type="scientific">Eucalyptus grandis</name>
    <name type="common">Flooded gum</name>
    <dbReference type="NCBI Taxonomy" id="71139"/>
    <lineage>
        <taxon>Eukaryota</taxon>
        <taxon>Viridiplantae</taxon>
        <taxon>Streptophyta</taxon>
        <taxon>Embryophyta</taxon>
        <taxon>Tracheophyta</taxon>
        <taxon>Spermatophyta</taxon>
        <taxon>Magnoliopsida</taxon>
        <taxon>eudicotyledons</taxon>
        <taxon>Gunneridae</taxon>
        <taxon>Pentapetalae</taxon>
        <taxon>rosids</taxon>
        <taxon>malvids</taxon>
        <taxon>Myrtales</taxon>
        <taxon>Myrtaceae</taxon>
        <taxon>Myrtoideae</taxon>
        <taxon>Eucalypteae</taxon>
        <taxon>Eucalyptus</taxon>
    </lineage>
</organism>
<dbReference type="OrthoDB" id="1431247at2759"/>
<reference evidence="9" key="1">
    <citation type="submission" date="2013-07" db="EMBL/GenBank/DDBJ databases">
        <title>The genome of Eucalyptus grandis.</title>
        <authorList>
            <person name="Schmutz J."/>
            <person name="Hayes R."/>
            <person name="Myburg A."/>
            <person name="Tuskan G."/>
            <person name="Grattapaglia D."/>
            <person name="Rokhsar D.S."/>
        </authorList>
    </citation>
    <scope>NUCLEOTIDE SEQUENCE</scope>
    <source>
        <tissue evidence="9">Leaf extractions</tissue>
    </source>
</reference>
<feature type="region of interest" description="Disordered" evidence="6">
    <location>
        <begin position="128"/>
        <end position="240"/>
    </location>
</feature>
<sequence length="273" mass="30138">MAMRSGAPRPPTSSSPRPQEMTRPRYEDIQPKSAEWREEKAAHVLDVHLPGFAKEQIRVILGDNSLSFNVRGERPLGDNRIGRLNMDYIIPDNSKMKDMEGRFQNEVLTITIPKEYVSPFFVPKENVAGAQTSPEKAPSTAQKPPVISEPPRVTAPQMPPPETSLSSTTKQPERRSDYEKLESPKGTSWEREMKRANDTDVAGFDGKEVSRHKKSDSDKSKAGESRSGADDAGKTKRDGNLGEAEKQLLLNMGLAALTLVALGAYVGYNFALS</sequence>
<dbReference type="STRING" id="71139.A0A059AB40"/>
<dbReference type="InParanoid" id="A0A059AB40"/>
<accession>A0A059AB40</accession>
<dbReference type="SUPFAM" id="SSF49764">
    <property type="entry name" value="HSP20-like chaperones"/>
    <property type="match status" value="1"/>
</dbReference>
<dbReference type="CDD" id="cd06464">
    <property type="entry name" value="ACD_sHsps-like"/>
    <property type="match status" value="1"/>
</dbReference>
<feature type="compositionally biased region" description="Basic and acidic residues" evidence="6">
    <location>
        <begin position="171"/>
        <end position="198"/>
    </location>
</feature>
<dbReference type="AlphaFoldDB" id="A0A059AB40"/>
<evidence type="ECO:0000256" key="6">
    <source>
        <dbReference type="SAM" id="MobiDB-lite"/>
    </source>
</evidence>
<evidence type="ECO:0000313" key="9">
    <source>
        <dbReference type="EMBL" id="KCW50595.1"/>
    </source>
</evidence>
<dbReference type="GO" id="GO:0006952">
    <property type="term" value="P:defense response"/>
    <property type="evidence" value="ECO:0007669"/>
    <property type="project" value="UniProtKB-KW"/>
</dbReference>
<keyword evidence="2" id="KW-1003">Cell membrane</keyword>
<evidence type="ECO:0000259" key="8">
    <source>
        <dbReference type="PROSITE" id="PS01031"/>
    </source>
</evidence>
<feature type="domain" description="SHSP" evidence="8">
    <location>
        <begin position="24"/>
        <end position="130"/>
    </location>
</feature>
<evidence type="ECO:0000256" key="5">
    <source>
        <dbReference type="RuleBase" id="RU003616"/>
    </source>
</evidence>
<keyword evidence="3" id="KW-0611">Plant defense</keyword>
<name>A0A059AB40_EUCGR</name>
<feature type="compositionally biased region" description="Basic and acidic residues" evidence="6">
    <location>
        <begin position="205"/>
        <end position="240"/>
    </location>
</feature>
<feature type="compositionally biased region" description="Basic and acidic residues" evidence="6">
    <location>
        <begin position="20"/>
        <end position="31"/>
    </location>
</feature>
<dbReference type="InterPro" id="IPR008978">
    <property type="entry name" value="HSP20-like_chaperone"/>
</dbReference>
<protein>
    <recommendedName>
        <fullName evidence="8">SHSP domain-containing protein</fullName>
    </recommendedName>
</protein>
<dbReference type="EMBL" id="KK198762">
    <property type="protein sequence ID" value="KCW50595.1"/>
    <property type="molecule type" value="Genomic_DNA"/>
</dbReference>
<keyword evidence="7" id="KW-0472">Membrane</keyword>
<keyword evidence="7" id="KW-0812">Transmembrane</keyword>
<evidence type="ECO:0000256" key="2">
    <source>
        <dbReference type="ARBA" id="ARBA00022475"/>
    </source>
</evidence>
<evidence type="ECO:0000256" key="4">
    <source>
        <dbReference type="PROSITE-ProRule" id="PRU00285"/>
    </source>
</evidence>
<feature type="transmembrane region" description="Helical" evidence="7">
    <location>
        <begin position="248"/>
        <end position="268"/>
    </location>
</feature>
<dbReference type="KEGG" id="egr:104421169"/>
<dbReference type="Gramene" id="KCW50595">
    <property type="protein sequence ID" value="KCW50595"/>
    <property type="gene ID" value="EUGRSUZ_J00308"/>
</dbReference>
<dbReference type="InterPro" id="IPR002068">
    <property type="entry name" value="A-crystallin/Hsp20_dom"/>
</dbReference>